<reference evidence="4" key="1">
    <citation type="submission" date="2023-04" db="EMBL/GenBank/DDBJ databases">
        <title>Candida boidinii NBRC 10035.</title>
        <authorList>
            <person name="Ichikawa N."/>
            <person name="Sato H."/>
            <person name="Tonouchi N."/>
        </authorList>
    </citation>
    <scope>NUCLEOTIDE SEQUENCE</scope>
    <source>
        <strain evidence="4">NBRC 10035</strain>
    </source>
</reference>
<evidence type="ECO:0000259" key="2">
    <source>
        <dbReference type="PROSITE" id="PS50188"/>
    </source>
</evidence>
<dbReference type="EMBL" id="BSXN01000093">
    <property type="protein sequence ID" value="GME67061.1"/>
    <property type="molecule type" value="Genomic_DNA"/>
</dbReference>
<feature type="compositionally biased region" description="Acidic residues" evidence="1">
    <location>
        <begin position="88"/>
        <end position="106"/>
    </location>
</feature>
<dbReference type="InterPro" id="IPR050618">
    <property type="entry name" value="Ubq-SigPath_Reg"/>
</dbReference>
<feature type="domain" description="CTLH" evidence="3">
    <location>
        <begin position="475"/>
        <end position="511"/>
    </location>
</feature>
<dbReference type="InterPro" id="IPR043136">
    <property type="entry name" value="B30.2/SPRY_sf"/>
</dbReference>
<feature type="domain" description="B30.2/SPRY" evidence="2">
    <location>
        <begin position="140"/>
        <end position="346"/>
    </location>
</feature>
<comment type="caution">
    <text evidence="4">The sequence shown here is derived from an EMBL/GenBank/DDBJ whole genome shotgun (WGS) entry which is preliminary data.</text>
</comment>
<dbReference type="PROSITE" id="PS50897">
    <property type="entry name" value="CTLH"/>
    <property type="match status" value="1"/>
</dbReference>
<dbReference type="AlphaFoldDB" id="A0A9W6SV77"/>
<dbReference type="InterPro" id="IPR024964">
    <property type="entry name" value="CTLH/CRA"/>
</dbReference>
<dbReference type="PANTHER" id="PTHR12864">
    <property type="entry name" value="RAN BINDING PROTEIN 9-RELATED"/>
    <property type="match status" value="1"/>
</dbReference>
<gene>
    <name evidence="4" type="ORF">Cboi02_000049300</name>
</gene>
<dbReference type="Pfam" id="PF00622">
    <property type="entry name" value="SPRY"/>
    <property type="match status" value="1"/>
</dbReference>
<dbReference type="CDD" id="cd12885">
    <property type="entry name" value="SPRY_RanBP_like"/>
    <property type="match status" value="1"/>
</dbReference>
<protein>
    <submittedName>
        <fullName evidence="4">Unnamed protein product</fullName>
    </submittedName>
</protein>
<keyword evidence="5" id="KW-1185">Reference proteome</keyword>
<proteinExistence type="predicted"/>
<dbReference type="InterPro" id="IPR001870">
    <property type="entry name" value="B30.2/SPRY"/>
</dbReference>
<evidence type="ECO:0000313" key="4">
    <source>
        <dbReference type="EMBL" id="GME67061.1"/>
    </source>
</evidence>
<dbReference type="InterPro" id="IPR006595">
    <property type="entry name" value="CTLH_C"/>
</dbReference>
<dbReference type="Proteomes" id="UP001165120">
    <property type="component" value="Unassembled WGS sequence"/>
</dbReference>
<dbReference type="Gene3D" id="2.60.120.920">
    <property type="match status" value="1"/>
</dbReference>
<dbReference type="InterPro" id="IPR013144">
    <property type="entry name" value="CRA_dom"/>
</dbReference>
<dbReference type="Pfam" id="PF10607">
    <property type="entry name" value="CTLH"/>
    <property type="match status" value="1"/>
</dbReference>
<dbReference type="SMART" id="SM00449">
    <property type="entry name" value="SPRY"/>
    <property type="match status" value="1"/>
</dbReference>
<dbReference type="InterPro" id="IPR044736">
    <property type="entry name" value="Gid1/RanBPM/SPLA_SPRY"/>
</dbReference>
<evidence type="ECO:0000256" key="1">
    <source>
        <dbReference type="SAM" id="MobiDB-lite"/>
    </source>
</evidence>
<sequence length="666" mass="76427">MHIPSYLLKTHFGLDLQRLIGLIPNDYESNEENNKNISKQLSILGLLGNNLNICNFEDDYQEHLIKILKKNMNSHSFHSNRLHYNDDNHDDNDDNDNNANDSDDDKDIEKDSEKDYDTDDNDNDDDDESPKRNSLIDSTPERSITAALTSSRKSIKSVGVLPSSLTISSDSVFDISKNGLEFSTCTLHKSSTQSSYTSRQITKYFTTRANESAERSYGIYYYEIEVLCGLRSCDIIIGYMDNKKNSIDTSNLRGADEFTWSYSGKDGKLSHSENGRNNVVKYTVRFGVGDIVGCGVNFYNNSIFITLNGVYLGEMFKISKDVKSVIPLISMTEWNKTKINFGLNGNLNFTFDIDSYVETFKNKFLMDIDKTVLPTFQLNIDSNTNNNNNTKNKKEKNFISKTLVKSLNEKGKKIKNDGNINITENDIPDIVNSFVLSYFNNMGYADCLKGLKLDIETERNALFSYNLNNTVKDNTETKESKEEIDEDEKEFELILRRQELRRLISSGKILESIESLKENFSFVIDENPNIIFRLECLRLFDLIKNSALIIENEDYDQNDEIDKVFDYGKELKEKYSKNSKYSEYLNDISSLFAFPNPQDSPLSYLLDISEVERVIEDLNKIILSHYGYNKDSEIDTLIIKTEQRLNEIRKNNGGSLIDMLDDILQI</sequence>
<accession>A0A9W6SV77</accession>
<name>A0A9W6SV77_CANBO</name>
<feature type="region of interest" description="Disordered" evidence="1">
    <location>
        <begin position="79"/>
        <end position="143"/>
    </location>
</feature>
<dbReference type="SMART" id="SM00757">
    <property type="entry name" value="CRA"/>
    <property type="match status" value="1"/>
</dbReference>
<dbReference type="InterPro" id="IPR003877">
    <property type="entry name" value="SPRY_dom"/>
</dbReference>
<evidence type="ECO:0000313" key="5">
    <source>
        <dbReference type="Proteomes" id="UP001165120"/>
    </source>
</evidence>
<dbReference type="InterPro" id="IPR013320">
    <property type="entry name" value="ConA-like_dom_sf"/>
</dbReference>
<evidence type="ECO:0000259" key="3">
    <source>
        <dbReference type="PROSITE" id="PS50897"/>
    </source>
</evidence>
<dbReference type="PROSITE" id="PS50188">
    <property type="entry name" value="B302_SPRY"/>
    <property type="match status" value="1"/>
</dbReference>
<dbReference type="SUPFAM" id="SSF49899">
    <property type="entry name" value="Concanavalin A-like lectins/glucanases"/>
    <property type="match status" value="1"/>
</dbReference>
<feature type="compositionally biased region" description="Acidic residues" evidence="1">
    <location>
        <begin position="116"/>
        <end position="128"/>
    </location>
</feature>
<organism evidence="4 5">
    <name type="scientific">Candida boidinii</name>
    <name type="common">Yeast</name>
    <dbReference type="NCBI Taxonomy" id="5477"/>
    <lineage>
        <taxon>Eukaryota</taxon>
        <taxon>Fungi</taxon>
        <taxon>Dikarya</taxon>
        <taxon>Ascomycota</taxon>
        <taxon>Saccharomycotina</taxon>
        <taxon>Pichiomycetes</taxon>
        <taxon>Pichiales</taxon>
        <taxon>Pichiaceae</taxon>
        <taxon>Ogataea</taxon>
        <taxon>Ogataea/Candida clade</taxon>
    </lineage>
</organism>